<name>A0AB38A0T2_9LACT</name>
<feature type="region of interest" description="Disordered" evidence="1">
    <location>
        <begin position="124"/>
        <end position="145"/>
    </location>
</feature>
<gene>
    <name evidence="2" type="ORF">SAMN04488525_103380</name>
</gene>
<sequence>MGTGPPMRGCSLEDRLLIRAQLRLGSGNRRKMNTEEPTSVEKGAHRRKAPVPIRGYFAGADASAGLSPPTSHRSSEDRIRPHAQLRPAFACRRKMNTEEPNSVERGAHRRKAPAPVRVCFAGAEASAELSPPTSHRSKEDRIRPHAQLRPAFACRRKMNTEEPNSVENGAHRRKAPAPVRVCFAGADASAELSPPTSHRSQEDRIRPHAQLRPESGNRRTVDHRNPSSAESAFRRSWAAPTGRHRKFVQKVFNIIDTFPFTNYTYRGIIISIQPKPKNFVK</sequence>
<protein>
    <submittedName>
        <fullName evidence="2">Uncharacterized protein</fullName>
    </submittedName>
</protein>
<evidence type="ECO:0000313" key="3">
    <source>
        <dbReference type="Proteomes" id="UP000199042"/>
    </source>
</evidence>
<evidence type="ECO:0000313" key="2">
    <source>
        <dbReference type="EMBL" id="SEA53903.1"/>
    </source>
</evidence>
<proteinExistence type="predicted"/>
<dbReference type="EMBL" id="FNQH01000003">
    <property type="protein sequence ID" value="SEA53903.1"/>
    <property type="molecule type" value="Genomic_DNA"/>
</dbReference>
<feature type="compositionally biased region" description="Basic and acidic residues" evidence="1">
    <location>
        <begin position="215"/>
        <end position="225"/>
    </location>
</feature>
<reference evidence="2 3" key="1">
    <citation type="submission" date="2016-10" db="EMBL/GenBank/DDBJ databases">
        <authorList>
            <person name="Varghese N."/>
            <person name="Submissions S."/>
        </authorList>
    </citation>
    <scope>NUCLEOTIDE SEQUENCE [LARGE SCALE GENOMIC DNA]</scope>
    <source>
        <strain evidence="2 3">DSM 14526</strain>
    </source>
</reference>
<feature type="region of interest" description="Disordered" evidence="1">
    <location>
        <begin position="188"/>
        <end position="239"/>
    </location>
</feature>
<feature type="region of interest" description="Disordered" evidence="1">
    <location>
        <begin position="24"/>
        <end position="82"/>
    </location>
</feature>
<accession>A0AB38A0T2</accession>
<keyword evidence="3" id="KW-1185">Reference proteome</keyword>
<dbReference type="AlphaFoldDB" id="A0AB38A0T2"/>
<dbReference type="Proteomes" id="UP000199042">
    <property type="component" value="Unassembled WGS sequence"/>
</dbReference>
<organism evidence="2 3">
    <name type="scientific">Trichococcus collinsii</name>
    <dbReference type="NCBI Taxonomy" id="157076"/>
    <lineage>
        <taxon>Bacteria</taxon>
        <taxon>Bacillati</taxon>
        <taxon>Bacillota</taxon>
        <taxon>Bacilli</taxon>
        <taxon>Lactobacillales</taxon>
        <taxon>Carnobacteriaceae</taxon>
        <taxon>Trichococcus</taxon>
    </lineage>
</organism>
<evidence type="ECO:0000256" key="1">
    <source>
        <dbReference type="SAM" id="MobiDB-lite"/>
    </source>
</evidence>
<comment type="caution">
    <text evidence="2">The sequence shown here is derived from an EMBL/GenBank/DDBJ whole genome shotgun (WGS) entry which is preliminary data.</text>
</comment>